<keyword evidence="6" id="KW-1185">Reference proteome</keyword>
<dbReference type="STRING" id="43928.SAMN05443636_0697"/>
<reference evidence="5 6" key="1">
    <citation type="submission" date="2016-11" db="EMBL/GenBank/DDBJ databases">
        <authorList>
            <person name="Jaros S."/>
            <person name="Januszkiewicz K."/>
            <person name="Wedrychowicz H."/>
        </authorList>
    </citation>
    <scope>NUCLEOTIDE SEQUENCE [LARGE SCALE GENOMIC DNA]</scope>
    <source>
        <strain evidence="5 6">DSM 9297</strain>
    </source>
</reference>
<dbReference type="InterPro" id="IPR000182">
    <property type="entry name" value="GNAT_dom"/>
</dbReference>
<evidence type="ECO:0000256" key="3">
    <source>
        <dbReference type="ARBA" id="ARBA00038502"/>
    </source>
</evidence>
<gene>
    <name evidence="5" type="ORF">SAMN05443636_0697</name>
</gene>
<dbReference type="SUPFAM" id="SSF55729">
    <property type="entry name" value="Acyl-CoA N-acyltransferases (Nat)"/>
    <property type="match status" value="1"/>
</dbReference>
<dbReference type="OrthoDB" id="120213at2157"/>
<protein>
    <submittedName>
        <fullName evidence="5">Protein N-acetyltransferase, RimJ/RimL family</fullName>
    </submittedName>
</protein>
<evidence type="ECO:0000259" key="4">
    <source>
        <dbReference type="PROSITE" id="PS51186"/>
    </source>
</evidence>
<feature type="domain" description="N-acetyltransferase" evidence="4">
    <location>
        <begin position="12"/>
        <end position="172"/>
    </location>
</feature>
<dbReference type="EMBL" id="FQWV01000001">
    <property type="protein sequence ID" value="SHG57893.1"/>
    <property type="molecule type" value="Genomic_DNA"/>
</dbReference>
<dbReference type="RefSeq" id="WP_073306967.1">
    <property type="nucleotide sequence ID" value="NZ_FQWV01000001.1"/>
</dbReference>
<dbReference type="Proteomes" id="UP000184357">
    <property type="component" value="Unassembled WGS sequence"/>
</dbReference>
<accession>A0A1M5L0E3</accession>
<evidence type="ECO:0000313" key="5">
    <source>
        <dbReference type="EMBL" id="SHG57893.1"/>
    </source>
</evidence>
<evidence type="ECO:0000256" key="2">
    <source>
        <dbReference type="ARBA" id="ARBA00023315"/>
    </source>
</evidence>
<dbReference type="PANTHER" id="PTHR43792">
    <property type="entry name" value="GNAT FAMILY, PUTATIVE (AFU_ORTHOLOGUE AFUA_3G00765)-RELATED-RELATED"/>
    <property type="match status" value="1"/>
</dbReference>
<evidence type="ECO:0000313" key="6">
    <source>
        <dbReference type="Proteomes" id="UP000184357"/>
    </source>
</evidence>
<organism evidence="5 6">
    <name type="scientific">Halobaculum gomorrense</name>
    <dbReference type="NCBI Taxonomy" id="43928"/>
    <lineage>
        <taxon>Archaea</taxon>
        <taxon>Methanobacteriati</taxon>
        <taxon>Methanobacteriota</taxon>
        <taxon>Stenosarchaea group</taxon>
        <taxon>Halobacteria</taxon>
        <taxon>Halobacteriales</taxon>
        <taxon>Haloferacaceae</taxon>
        <taxon>Halobaculum</taxon>
    </lineage>
</organism>
<dbReference type="Gene3D" id="3.40.630.30">
    <property type="match status" value="1"/>
</dbReference>
<dbReference type="GO" id="GO:0016747">
    <property type="term" value="F:acyltransferase activity, transferring groups other than amino-acyl groups"/>
    <property type="evidence" value="ECO:0007669"/>
    <property type="project" value="InterPro"/>
</dbReference>
<dbReference type="PROSITE" id="PS51186">
    <property type="entry name" value="GNAT"/>
    <property type="match status" value="1"/>
</dbReference>
<proteinExistence type="inferred from homology"/>
<dbReference type="PANTHER" id="PTHR43792:SF8">
    <property type="entry name" value="[RIBOSOMAL PROTEIN US5]-ALANINE N-ACETYLTRANSFERASE"/>
    <property type="match status" value="1"/>
</dbReference>
<keyword evidence="1 5" id="KW-0808">Transferase</keyword>
<evidence type="ECO:0000256" key="1">
    <source>
        <dbReference type="ARBA" id="ARBA00022679"/>
    </source>
</evidence>
<dbReference type="Pfam" id="PF13302">
    <property type="entry name" value="Acetyltransf_3"/>
    <property type="match status" value="1"/>
</dbReference>
<keyword evidence="2" id="KW-0012">Acyltransferase</keyword>
<name>A0A1M5L0E3_9EURY</name>
<dbReference type="AlphaFoldDB" id="A0A1M5L0E3"/>
<dbReference type="InterPro" id="IPR051531">
    <property type="entry name" value="N-acetyltransferase"/>
</dbReference>
<comment type="similarity">
    <text evidence="3">Belongs to the acetyltransferase family. RimJ subfamily.</text>
</comment>
<dbReference type="InterPro" id="IPR016181">
    <property type="entry name" value="Acyl_CoA_acyltransferase"/>
</dbReference>
<sequence>MPGSVFRRGETVELRTIEEADAEFLRDLINEPRVRAGIANRTPMNLADEREWVDSLGGDDEANFLVCVDGDAVGTIGLRRRHEPSWGVWGVGYMLVPDAWGNGYATDALRETAAYAFDERRAAKLFATVYKTNPASARVLEKAGFVEEGVLRGEAFVDGERVDIVRYGLPADEWEDRP</sequence>
<dbReference type="CDD" id="cd04301">
    <property type="entry name" value="NAT_SF"/>
    <property type="match status" value="1"/>
</dbReference>